<feature type="signal peptide" evidence="3">
    <location>
        <begin position="1"/>
        <end position="27"/>
    </location>
</feature>
<dbReference type="RefSeq" id="WP_382227370.1">
    <property type="nucleotide sequence ID" value="NZ_JBHTCA010000027.1"/>
</dbReference>
<organism evidence="4 5">
    <name type="scientific">Hydrogenophaga atypica</name>
    <dbReference type="NCBI Taxonomy" id="249409"/>
    <lineage>
        <taxon>Bacteria</taxon>
        <taxon>Pseudomonadati</taxon>
        <taxon>Pseudomonadota</taxon>
        <taxon>Betaproteobacteria</taxon>
        <taxon>Burkholderiales</taxon>
        <taxon>Comamonadaceae</taxon>
        <taxon>Hydrogenophaga</taxon>
    </lineage>
</organism>
<keyword evidence="5" id="KW-1185">Reference proteome</keyword>
<name>A0ABW2QPC0_9BURK</name>
<protein>
    <submittedName>
        <fullName evidence="4">C-type cytochrome</fullName>
    </submittedName>
</protein>
<evidence type="ECO:0000313" key="4">
    <source>
        <dbReference type="EMBL" id="MFC7411250.1"/>
    </source>
</evidence>
<keyword evidence="2" id="KW-0249">Electron transport</keyword>
<dbReference type="InterPro" id="IPR036909">
    <property type="entry name" value="Cyt_c-like_dom_sf"/>
</dbReference>
<sequence>MKHNASTPPATAKVLLWSLLVALLATAAASLTVRAVAQTRSTAAATAAATTAPSPPTPVSGEAMAHTCAACHGTLGRLGDEAFMPLAAMPARQFVTTMIDFRESRRPSTLMGHVAQGFSDAEIQAMAEFFARVPATGDKP</sequence>
<dbReference type="InterPro" id="IPR050597">
    <property type="entry name" value="Cytochrome_c_Oxidase_Subunit"/>
</dbReference>
<comment type="caution">
    <text evidence="4">The sequence shown here is derived from an EMBL/GenBank/DDBJ whole genome shotgun (WGS) entry which is preliminary data.</text>
</comment>
<gene>
    <name evidence="4" type="ORF">ACFQPB_20500</name>
</gene>
<proteinExistence type="predicted"/>
<keyword evidence="3" id="KW-0732">Signal</keyword>
<dbReference type="PANTHER" id="PTHR33751:SF9">
    <property type="entry name" value="CYTOCHROME C4"/>
    <property type="match status" value="1"/>
</dbReference>
<dbReference type="PANTHER" id="PTHR33751">
    <property type="entry name" value="CBB3-TYPE CYTOCHROME C OXIDASE SUBUNIT FIXP"/>
    <property type="match status" value="1"/>
</dbReference>
<reference evidence="5" key="1">
    <citation type="journal article" date="2019" name="Int. J. Syst. Evol. Microbiol.">
        <title>The Global Catalogue of Microorganisms (GCM) 10K type strain sequencing project: providing services to taxonomists for standard genome sequencing and annotation.</title>
        <authorList>
            <consortium name="The Broad Institute Genomics Platform"/>
            <consortium name="The Broad Institute Genome Sequencing Center for Infectious Disease"/>
            <person name="Wu L."/>
            <person name="Ma J."/>
        </authorList>
    </citation>
    <scope>NUCLEOTIDE SEQUENCE [LARGE SCALE GENOMIC DNA]</scope>
    <source>
        <strain evidence="5">CGMCC 1.12371</strain>
    </source>
</reference>
<evidence type="ECO:0000256" key="2">
    <source>
        <dbReference type="ARBA" id="ARBA00022982"/>
    </source>
</evidence>
<keyword evidence="1" id="KW-0813">Transport</keyword>
<evidence type="ECO:0000313" key="5">
    <source>
        <dbReference type="Proteomes" id="UP001596501"/>
    </source>
</evidence>
<evidence type="ECO:0000256" key="3">
    <source>
        <dbReference type="SAM" id="SignalP"/>
    </source>
</evidence>
<dbReference type="EMBL" id="JBHTCA010000027">
    <property type="protein sequence ID" value="MFC7411250.1"/>
    <property type="molecule type" value="Genomic_DNA"/>
</dbReference>
<feature type="chain" id="PRO_5046990438" evidence="3">
    <location>
        <begin position="28"/>
        <end position="140"/>
    </location>
</feature>
<dbReference type="SUPFAM" id="SSF46626">
    <property type="entry name" value="Cytochrome c"/>
    <property type="match status" value="1"/>
</dbReference>
<accession>A0ABW2QPC0</accession>
<evidence type="ECO:0000256" key="1">
    <source>
        <dbReference type="ARBA" id="ARBA00022448"/>
    </source>
</evidence>
<dbReference type="Proteomes" id="UP001596501">
    <property type="component" value="Unassembled WGS sequence"/>
</dbReference>
<dbReference type="Gene3D" id="1.10.760.10">
    <property type="entry name" value="Cytochrome c-like domain"/>
    <property type="match status" value="1"/>
</dbReference>